<comment type="caution">
    <text evidence="1">The sequence shown here is derived from an EMBL/GenBank/DDBJ whole genome shotgun (WGS) entry which is preliminary data.</text>
</comment>
<gene>
    <name evidence="1" type="ORF">EC912_10690</name>
</gene>
<reference evidence="1 2" key="1">
    <citation type="submission" date="2019-03" db="EMBL/GenBank/DDBJ databases">
        <title>Above-ground endophytic microbial communities from plants in different locations in the United States.</title>
        <authorList>
            <person name="Frank C."/>
        </authorList>
    </citation>
    <scope>NUCLEOTIDE SEQUENCE [LARGE SCALE GENOMIC DNA]</scope>
    <source>
        <strain evidence="1 2">LP_13_YM</strain>
    </source>
</reference>
<dbReference type="EMBL" id="SMCS01000006">
    <property type="protein sequence ID" value="TCV92752.1"/>
    <property type="molecule type" value="Genomic_DNA"/>
</dbReference>
<dbReference type="OrthoDB" id="9155428at2"/>
<evidence type="ECO:0000313" key="1">
    <source>
        <dbReference type="EMBL" id="TCV92752.1"/>
    </source>
</evidence>
<dbReference type="RefSeq" id="WP_132145424.1">
    <property type="nucleotide sequence ID" value="NZ_SMCS01000006.1"/>
</dbReference>
<sequence>MERLIQNYLLDLFAEHGIELDEPDERDEDEWLLTEGDFPAIGGIWHEGKDGQVGRLDIDIVLDEERRIEEIFPGIGGGKAGCRDALATFASNDFHVMLAACWHTVDKSKLAIERIVIGGRPWDAYIGNFTLRGERTEPLDVPDEAMTALQAVIATEPLTGELHWVRVFYGNMGDGRTQIEVLLDNKPWAAGDKALSSVNWPREDRYYSLRNFIALVPVE</sequence>
<organism evidence="1 2">
    <name type="scientific">Luteibacter rhizovicinus</name>
    <dbReference type="NCBI Taxonomy" id="242606"/>
    <lineage>
        <taxon>Bacteria</taxon>
        <taxon>Pseudomonadati</taxon>
        <taxon>Pseudomonadota</taxon>
        <taxon>Gammaproteobacteria</taxon>
        <taxon>Lysobacterales</taxon>
        <taxon>Rhodanobacteraceae</taxon>
        <taxon>Luteibacter</taxon>
    </lineage>
</organism>
<protein>
    <submittedName>
        <fullName evidence="1">Uncharacterized protein</fullName>
    </submittedName>
</protein>
<proteinExistence type="predicted"/>
<keyword evidence="2" id="KW-1185">Reference proteome</keyword>
<accession>A0A4R3YKT2</accession>
<name>A0A4R3YKT2_9GAMM</name>
<dbReference type="InterPro" id="IPR045929">
    <property type="entry name" value="DUF6348"/>
</dbReference>
<dbReference type="Proteomes" id="UP000295645">
    <property type="component" value="Unassembled WGS sequence"/>
</dbReference>
<dbReference type="AlphaFoldDB" id="A0A4R3YKT2"/>
<evidence type="ECO:0000313" key="2">
    <source>
        <dbReference type="Proteomes" id="UP000295645"/>
    </source>
</evidence>
<dbReference type="Pfam" id="PF19875">
    <property type="entry name" value="DUF6348"/>
    <property type="match status" value="1"/>
</dbReference>